<dbReference type="InterPro" id="IPR029787">
    <property type="entry name" value="Nucleotide_cyclase"/>
</dbReference>
<evidence type="ECO:0000313" key="3">
    <source>
        <dbReference type="Proteomes" id="UP000559117"/>
    </source>
</evidence>
<dbReference type="EMBL" id="JACHFH010000030">
    <property type="protein sequence ID" value="MBB5337020.1"/>
    <property type="molecule type" value="Genomic_DNA"/>
</dbReference>
<organism evidence="2 3">
    <name type="scientific">Pectinatus brassicae</name>
    <dbReference type="NCBI Taxonomy" id="862415"/>
    <lineage>
        <taxon>Bacteria</taxon>
        <taxon>Bacillati</taxon>
        <taxon>Bacillota</taxon>
        <taxon>Negativicutes</taxon>
        <taxon>Selenomonadales</taxon>
        <taxon>Selenomonadaceae</taxon>
        <taxon>Pectinatus</taxon>
    </lineage>
</organism>
<dbReference type="SUPFAM" id="SSF55073">
    <property type="entry name" value="Nucleotide cyclase"/>
    <property type="match status" value="1"/>
</dbReference>
<dbReference type="InterPro" id="IPR043128">
    <property type="entry name" value="Rev_trsase/Diguanyl_cyclase"/>
</dbReference>
<dbReference type="RefSeq" id="WP_183862492.1">
    <property type="nucleotide sequence ID" value="NZ_JACHFH010000030.1"/>
</dbReference>
<dbReference type="Pfam" id="PF00990">
    <property type="entry name" value="GGDEF"/>
    <property type="match status" value="1"/>
</dbReference>
<protein>
    <submittedName>
        <fullName evidence="2">GGDEF domain-containing protein</fullName>
    </submittedName>
</protein>
<keyword evidence="3" id="KW-1185">Reference proteome</keyword>
<dbReference type="AlphaFoldDB" id="A0A840ULG5"/>
<dbReference type="PROSITE" id="PS50887">
    <property type="entry name" value="GGDEF"/>
    <property type="match status" value="1"/>
</dbReference>
<dbReference type="Proteomes" id="UP000559117">
    <property type="component" value="Unassembled WGS sequence"/>
</dbReference>
<comment type="caution">
    <text evidence="2">The sequence shown here is derived from an EMBL/GenBank/DDBJ whole genome shotgun (WGS) entry which is preliminary data.</text>
</comment>
<gene>
    <name evidence="2" type="ORF">HNR32_002176</name>
</gene>
<sequence>MKTEFYADVAQMLLKRLSALVYEYDVIKDIMIFINADCEKRIIKSYRQKLYRTRRTIVHPDFMDKLSALIAGHSIDTGPILLDLSEKPSGKFYWHEVINKPMLDAEGHVIKTMGIIWKIDSPYDIDSNQRFRSDQDPVTGLLNESGVKKSIENYLIEDGKELMHAIIKIKLQDMDPSKYSNIKADKLNEYALNSLGQQLRNVFRANDLLAYVDDQVFLVFMKNIKTENIVKIKMDAVARLLENCHMIFCVPKMNYSMGEAIYPVDGNDYNELIESSQKRIRYHYNEE</sequence>
<accession>A0A840ULG5</accession>
<dbReference type="Gene3D" id="3.30.70.270">
    <property type="match status" value="1"/>
</dbReference>
<reference evidence="2 3" key="1">
    <citation type="submission" date="2020-08" db="EMBL/GenBank/DDBJ databases">
        <title>Genomic Encyclopedia of Type Strains, Phase IV (KMG-IV): sequencing the most valuable type-strain genomes for metagenomic binning, comparative biology and taxonomic classification.</title>
        <authorList>
            <person name="Goeker M."/>
        </authorList>
    </citation>
    <scope>NUCLEOTIDE SEQUENCE [LARGE SCALE GENOMIC DNA]</scope>
    <source>
        <strain evidence="2 3">DSM 24661</strain>
    </source>
</reference>
<evidence type="ECO:0000259" key="1">
    <source>
        <dbReference type="PROSITE" id="PS50887"/>
    </source>
</evidence>
<proteinExistence type="predicted"/>
<feature type="domain" description="GGDEF" evidence="1">
    <location>
        <begin position="165"/>
        <end position="287"/>
    </location>
</feature>
<evidence type="ECO:0000313" key="2">
    <source>
        <dbReference type="EMBL" id="MBB5337020.1"/>
    </source>
</evidence>
<dbReference type="InterPro" id="IPR000160">
    <property type="entry name" value="GGDEF_dom"/>
</dbReference>
<name>A0A840ULG5_9FIRM</name>